<keyword evidence="2 10" id="KW-0349">Heme</keyword>
<evidence type="ECO:0000256" key="9">
    <source>
        <dbReference type="ARBA" id="ARBA00023136"/>
    </source>
</evidence>
<dbReference type="PANTHER" id="PTHR34128:SF2">
    <property type="entry name" value="CYTOCHROME C-TYPE BIOGENESIS PROTEIN CCME HOMOLOG, MITOCHONDRIAL"/>
    <property type="match status" value="1"/>
</dbReference>
<protein>
    <recommendedName>
        <fullName evidence="10">Cytochrome c-type biogenesis protein CcmE</fullName>
    </recommendedName>
    <alternativeName>
        <fullName evidence="10">Cytochrome c maturation protein E</fullName>
    </alternativeName>
    <alternativeName>
        <fullName evidence="10">Heme chaperone CcmE</fullName>
    </alternativeName>
</protein>
<keyword evidence="7 10" id="KW-1133">Transmembrane helix</keyword>
<keyword evidence="5 10" id="KW-0201">Cytochrome c-type biogenesis</keyword>
<sequence length="152" mass="16677">MAMKPHRRKKLFSIIGGVLAVSTVVGLVLYASDQKMNLFYTPTEIAQGMAPTDKVIRVGGLVKMGSVEHVERADSALETRFVVTDQKLDIPVTYNKVLPDLFREGQGVVALGKMDNQGIFVASSVLAKHDEEYKAPEVLDALERAGHPVKRD</sequence>
<feature type="topological domain" description="Cytoplasmic" evidence="10">
    <location>
        <begin position="1"/>
        <end position="10"/>
    </location>
</feature>
<name>A0ABV2BTT7_9GAMM</name>
<dbReference type="SUPFAM" id="SSF82093">
    <property type="entry name" value="Heme chaperone CcmE"/>
    <property type="match status" value="1"/>
</dbReference>
<dbReference type="NCBIfam" id="NF009729">
    <property type="entry name" value="PRK13254.1-3"/>
    <property type="match status" value="1"/>
</dbReference>
<dbReference type="Gene3D" id="2.40.50.140">
    <property type="entry name" value="Nucleic acid-binding proteins"/>
    <property type="match status" value="1"/>
</dbReference>
<dbReference type="RefSeq" id="WP_353895933.1">
    <property type="nucleotide sequence ID" value="NZ_JBEVCJ010000009.1"/>
</dbReference>
<accession>A0ABV2BTT7</accession>
<keyword evidence="12" id="KW-1185">Reference proteome</keyword>
<dbReference type="EMBL" id="JBEVCJ010000009">
    <property type="protein sequence ID" value="MET1255348.1"/>
    <property type="molecule type" value="Genomic_DNA"/>
</dbReference>
<feature type="topological domain" description="Extracellular" evidence="10">
    <location>
        <begin position="32"/>
        <end position="152"/>
    </location>
</feature>
<feature type="binding site" description="axial binding residue" evidence="10">
    <location>
        <position position="133"/>
    </location>
    <ligand>
        <name>heme</name>
        <dbReference type="ChEBI" id="CHEBI:30413"/>
    </ligand>
    <ligandPart>
        <name>Fe</name>
        <dbReference type="ChEBI" id="CHEBI:18248"/>
    </ligandPart>
</feature>
<dbReference type="Proteomes" id="UP001548189">
    <property type="component" value="Unassembled WGS sequence"/>
</dbReference>
<dbReference type="Pfam" id="PF03100">
    <property type="entry name" value="CcmE"/>
    <property type="match status" value="1"/>
</dbReference>
<dbReference type="InterPro" id="IPR004329">
    <property type="entry name" value="CcmE"/>
</dbReference>
<gene>
    <name evidence="10 11" type="primary">ccmE</name>
    <name evidence="10" type="synonym">cycJ</name>
    <name evidence="11" type="ORF">ABVT43_09445</name>
</gene>
<evidence type="ECO:0000313" key="12">
    <source>
        <dbReference type="Proteomes" id="UP001548189"/>
    </source>
</evidence>
<dbReference type="InterPro" id="IPR036127">
    <property type="entry name" value="CcmE-like_sf"/>
</dbReference>
<comment type="similarity">
    <text evidence="10">Belongs to the CcmE/CycJ family.</text>
</comment>
<reference evidence="11 12" key="1">
    <citation type="submission" date="2024-06" db="EMBL/GenBank/DDBJ databases">
        <authorList>
            <person name="Li F."/>
        </authorList>
    </citation>
    <scope>NUCLEOTIDE SEQUENCE [LARGE SCALE GENOMIC DNA]</scope>
    <source>
        <strain evidence="11 12">GXAS 311</strain>
    </source>
</reference>
<keyword evidence="4 10" id="KW-0479">Metal-binding</keyword>
<keyword evidence="8 10" id="KW-0408">Iron</keyword>
<dbReference type="InterPro" id="IPR012340">
    <property type="entry name" value="NA-bd_OB-fold"/>
</dbReference>
<dbReference type="PANTHER" id="PTHR34128">
    <property type="entry name" value="CYTOCHROME C-TYPE BIOGENESIS PROTEIN CCME HOMOLOG, MITOCHONDRIAL"/>
    <property type="match status" value="1"/>
</dbReference>
<evidence type="ECO:0000256" key="2">
    <source>
        <dbReference type="ARBA" id="ARBA00022617"/>
    </source>
</evidence>
<comment type="subcellular location">
    <subcellularLocation>
        <location evidence="10">Cell membrane</location>
        <topology evidence="10">Single-pass type II membrane protein</topology>
    </subcellularLocation>
    <subcellularLocation>
        <location evidence="1">Membrane</location>
    </subcellularLocation>
</comment>
<evidence type="ECO:0000256" key="4">
    <source>
        <dbReference type="ARBA" id="ARBA00022723"/>
    </source>
</evidence>
<keyword evidence="6 10" id="KW-0735">Signal-anchor</keyword>
<evidence type="ECO:0000256" key="10">
    <source>
        <dbReference type="HAMAP-Rule" id="MF_01959"/>
    </source>
</evidence>
<keyword evidence="3 10" id="KW-0812">Transmembrane</keyword>
<evidence type="ECO:0000313" key="11">
    <source>
        <dbReference type="EMBL" id="MET1255348.1"/>
    </source>
</evidence>
<dbReference type="HAMAP" id="MF_01959">
    <property type="entry name" value="CcmE"/>
    <property type="match status" value="1"/>
</dbReference>
<keyword evidence="10" id="KW-1003">Cell membrane</keyword>
<dbReference type="NCBIfam" id="NF009727">
    <property type="entry name" value="PRK13254.1-1"/>
    <property type="match status" value="1"/>
</dbReference>
<comment type="caution">
    <text evidence="11">The sequence shown here is derived from an EMBL/GenBank/DDBJ whole genome shotgun (WGS) entry which is preliminary data.</text>
</comment>
<organism evidence="11 12">
    <name type="scientific">Aliikangiella maris</name>
    <dbReference type="NCBI Taxonomy" id="3162458"/>
    <lineage>
        <taxon>Bacteria</taxon>
        <taxon>Pseudomonadati</taxon>
        <taxon>Pseudomonadota</taxon>
        <taxon>Gammaproteobacteria</taxon>
        <taxon>Oceanospirillales</taxon>
        <taxon>Pleioneaceae</taxon>
        <taxon>Aliikangiella</taxon>
    </lineage>
</organism>
<proteinExistence type="inferred from homology"/>
<evidence type="ECO:0000256" key="7">
    <source>
        <dbReference type="ARBA" id="ARBA00022989"/>
    </source>
</evidence>
<evidence type="ECO:0000256" key="6">
    <source>
        <dbReference type="ARBA" id="ARBA00022968"/>
    </source>
</evidence>
<keyword evidence="9 10" id="KW-0472">Membrane</keyword>
<evidence type="ECO:0000256" key="1">
    <source>
        <dbReference type="ARBA" id="ARBA00004370"/>
    </source>
</evidence>
<comment type="function">
    <text evidence="10">Heme chaperone required for the biogenesis of c-type cytochromes. Transiently binds heme delivered by CcmC and transfers the heme to apo-cytochromes in a process facilitated by CcmF and CcmH.</text>
</comment>
<feature type="binding site" description="covalent" evidence="10">
    <location>
        <position position="129"/>
    </location>
    <ligand>
        <name>heme</name>
        <dbReference type="ChEBI" id="CHEBI:30413"/>
    </ligand>
</feature>
<evidence type="ECO:0000256" key="5">
    <source>
        <dbReference type="ARBA" id="ARBA00022748"/>
    </source>
</evidence>
<evidence type="ECO:0000256" key="8">
    <source>
        <dbReference type="ARBA" id="ARBA00023004"/>
    </source>
</evidence>
<evidence type="ECO:0000256" key="3">
    <source>
        <dbReference type="ARBA" id="ARBA00022692"/>
    </source>
</evidence>